<organism evidence="1 2">
    <name type="scientific">Pontibacter populi</name>
    <dbReference type="NCBI Taxonomy" id="890055"/>
    <lineage>
        <taxon>Bacteria</taxon>
        <taxon>Pseudomonadati</taxon>
        <taxon>Bacteroidota</taxon>
        <taxon>Cytophagia</taxon>
        <taxon>Cytophagales</taxon>
        <taxon>Hymenobacteraceae</taxon>
        <taxon>Pontibacter</taxon>
    </lineage>
</organism>
<name>A0ABV1RR45_9BACT</name>
<accession>A0ABV1RR45</accession>
<protein>
    <recommendedName>
        <fullName evidence="3">HEPN domain-containing protein</fullName>
    </recommendedName>
</protein>
<comment type="caution">
    <text evidence="1">The sequence shown here is derived from an EMBL/GenBank/DDBJ whole genome shotgun (WGS) entry which is preliminary data.</text>
</comment>
<sequence>MEAKAEELFQDAIQKLNQAREESCRPEEDVVTYLVCKNAQVSVDSFLRGYLLQHNIDPANYTTLESLYEKCKTINKNFEKVDLQPFDCKSVIPDASFCDDPTKVCDCLSVSGSLEELLKQEKVIE</sequence>
<dbReference type="EMBL" id="JBEOKT010000003">
    <property type="protein sequence ID" value="MER2996610.1"/>
    <property type="molecule type" value="Genomic_DNA"/>
</dbReference>
<dbReference type="RefSeq" id="WP_350410924.1">
    <property type="nucleotide sequence ID" value="NZ_JBEOKT010000003.1"/>
</dbReference>
<proteinExistence type="predicted"/>
<keyword evidence="2" id="KW-1185">Reference proteome</keyword>
<evidence type="ECO:0000313" key="1">
    <source>
        <dbReference type="EMBL" id="MER2996610.1"/>
    </source>
</evidence>
<evidence type="ECO:0008006" key="3">
    <source>
        <dbReference type="Google" id="ProtNLM"/>
    </source>
</evidence>
<gene>
    <name evidence="1" type="ORF">ABS362_03585</name>
</gene>
<dbReference type="Proteomes" id="UP001476807">
    <property type="component" value="Unassembled WGS sequence"/>
</dbReference>
<evidence type="ECO:0000313" key="2">
    <source>
        <dbReference type="Proteomes" id="UP001476807"/>
    </source>
</evidence>
<reference evidence="1 2" key="1">
    <citation type="submission" date="2024-06" db="EMBL/GenBank/DDBJ databases">
        <title>Pontibacter populi HYL7-15.</title>
        <authorList>
            <person name="Kim M.K."/>
        </authorList>
    </citation>
    <scope>NUCLEOTIDE SEQUENCE [LARGE SCALE GENOMIC DNA]</scope>
    <source>
        <strain evidence="1 2">HYL7-15</strain>
    </source>
</reference>